<dbReference type="Proteomes" id="UP000712600">
    <property type="component" value="Unassembled WGS sequence"/>
</dbReference>
<accession>A0A8S9Q2V9</accession>
<organism evidence="2 3">
    <name type="scientific">Brassica cretica</name>
    <name type="common">Mustard</name>
    <dbReference type="NCBI Taxonomy" id="69181"/>
    <lineage>
        <taxon>Eukaryota</taxon>
        <taxon>Viridiplantae</taxon>
        <taxon>Streptophyta</taxon>
        <taxon>Embryophyta</taxon>
        <taxon>Tracheophyta</taxon>
        <taxon>Spermatophyta</taxon>
        <taxon>Magnoliopsida</taxon>
        <taxon>eudicotyledons</taxon>
        <taxon>Gunneridae</taxon>
        <taxon>Pentapetalae</taxon>
        <taxon>rosids</taxon>
        <taxon>malvids</taxon>
        <taxon>Brassicales</taxon>
        <taxon>Brassicaceae</taxon>
        <taxon>Brassiceae</taxon>
        <taxon>Brassica</taxon>
    </lineage>
</organism>
<evidence type="ECO:0000313" key="2">
    <source>
        <dbReference type="EMBL" id="KAF3526180.1"/>
    </source>
</evidence>
<dbReference type="EMBL" id="QGKX02001347">
    <property type="protein sequence ID" value="KAF3526180.1"/>
    <property type="molecule type" value="Genomic_DNA"/>
</dbReference>
<gene>
    <name evidence="2" type="ORF">F2Q69_00048283</name>
</gene>
<sequence length="118" mass="13568">MKLFWLVNHQCPDLGGRDEIKATLLHLEVHHRQIQRSAFLRPSTALPRIALHQEPPLNAINGHTSCREETRSTERTKGKLDKGMQKRPPSPRKGTRSRGLHQARVSLLLFELGLRREL</sequence>
<feature type="compositionally biased region" description="Basic and acidic residues" evidence="1">
    <location>
        <begin position="65"/>
        <end position="84"/>
    </location>
</feature>
<reference evidence="2" key="1">
    <citation type="submission" date="2019-12" db="EMBL/GenBank/DDBJ databases">
        <title>Genome sequencing and annotation of Brassica cretica.</title>
        <authorList>
            <person name="Studholme D.J."/>
            <person name="Sarris P."/>
        </authorList>
    </citation>
    <scope>NUCLEOTIDE SEQUENCE</scope>
    <source>
        <strain evidence="2">PFS-109/04</strain>
        <tissue evidence="2">Leaf</tissue>
    </source>
</reference>
<comment type="caution">
    <text evidence="2">The sequence shown here is derived from an EMBL/GenBank/DDBJ whole genome shotgun (WGS) entry which is preliminary data.</text>
</comment>
<evidence type="ECO:0000256" key="1">
    <source>
        <dbReference type="SAM" id="MobiDB-lite"/>
    </source>
</evidence>
<evidence type="ECO:0000313" key="3">
    <source>
        <dbReference type="Proteomes" id="UP000712600"/>
    </source>
</evidence>
<dbReference type="AlphaFoldDB" id="A0A8S9Q2V9"/>
<name>A0A8S9Q2V9_BRACR</name>
<feature type="compositionally biased region" description="Basic residues" evidence="1">
    <location>
        <begin position="89"/>
        <end position="100"/>
    </location>
</feature>
<protein>
    <submittedName>
        <fullName evidence="2">Uncharacterized protein</fullName>
    </submittedName>
</protein>
<feature type="region of interest" description="Disordered" evidence="1">
    <location>
        <begin position="56"/>
        <end position="100"/>
    </location>
</feature>
<proteinExistence type="predicted"/>